<proteinExistence type="predicted"/>
<reference evidence="1" key="2">
    <citation type="submission" date="2023-05" db="EMBL/GenBank/DDBJ databases">
        <authorList>
            <person name="Schelkunov M.I."/>
        </authorList>
    </citation>
    <scope>NUCLEOTIDE SEQUENCE</scope>
    <source>
        <strain evidence="1">Hsosn_3</strain>
        <tissue evidence="1">Leaf</tissue>
    </source>
</reference>
<dbReference type="AlphaFoldDB" id="A0AAD8H4X0"/>
<dbReference type="EMBL" id="JAUIZM010000010">
    <property type="protein sequence ID" value="KAK1359818.1"/>
    <property type="molecule type" value="Genomic_DNA"/>
</dbReference>
<evidence type="ECO:0000313" key="1">
    <source>
        <dbReference type="EMBL" id="KAK1359818.1"/>
    </source>
</evidence>
<gene>
    <name evidence="1" type="ORF">POM88_044292</name>
</gene>
<dbReference type="PANTHER" id="PTHR21737">
    <property type="entry name" value="POLYGLUTAMINE BINDING PROTEIN 1/MARVEL MEMBRANE-ASSOCIATING DOMAIN CONTAINING 3"/>
    <property type="match status" value="1"/>
</dbReference>
<sequence>MRAELLNFAEWLASVFEQKQGNEEIEKQQSEKRKITQDDGADYLIIKSRKKAEEVCKNCNKMKACAYSNESNMFDDLTTNEKFVWGKKIERDVVDEDFSKEEQRRKQRERMQDIEIAKRWKKEREIERAKAKKIHPVKKVTRYWSPDDAESCNDYEIEKQQNKKRKITQDDGADYLIIKSLKKAEEVCKNCNKMKACAYANESNLFDDLTINEKFVWGMKIECDVVEEGFSSTGPLNSKNSKNSHLSVKIIYWSPDDEESCNEYEIEKQQSKKRKITQDDGADFLIIKSRKKDEEVCKNCNKMKACAYTNESNLFDDLTTNENFF</sequence>
<dbReference type="Proteomes" id="UP001237642">
    <property type="component" value="Unassembled WGS sequence"/>
</dbReference>
<dbReference type="GO" id="GO:0005681">
    <property type="term" value="C:spliceosomal complex"/>
    <property type="evidence" value="ECO:0007669"/>
    <property type="project" value="TreeGrafter"/>
</dbReference>
<name>A0AAD8H4X0_9APIA</name>
<organism evidence="1 2">
    <name type="scientific">Heracleum sosnowskyi</name>
    <dbReference type="NCBI Taxonomy" id="360622"/>
    <lineage>
        <taxon>Eukaryota</taxon>
        <taxon>Viridiplantae</taxon>
        <taxon>Streptophyta</taxon>
        <taxon>Embryophyta</taxon>
        <taxon>Tracheophyta</taxon>
        <taxon>Spermatophyta</taxon>
        <taxon>Magnoliopsida</taxon>
        <taxon>eudicotyledons</taxon>
        <taxon>Gunneridae</taxon>
        <taxon>Pentapetalae</taxon>
        <taxon>asterids</taxon>
        <taxon>campanulids</taxon>
        <taxon>Apiales</taxon>
        <taxon>Apiaceae</taxon>
        <taxon>Apioideae</taxon>
        <taxon>apioid superclade</taxon>
        <taxon>Tordylieae</taxon>
        <taxon>Tordyliinae</taxon>
        <taxon>Heracleum</taxon>
    </lineage>
</organism>
<protein>
    <submittedName>
        <fullName evidence="1">Uncharacterized protein</fullName>
    </submittedName>
</protein>
<evidence type="ECO:0000313" key="2">
    <source>
        <dbReference type="Proteomes" id="UP001237642"/>
    </source>
</evidence>
<comment type="caution">
    <text evidence="1">The sequence shown here is derived from an EMBL/GenBank/DDBJ whole genome shotgun (WGS) entry which is preliminary data.</text>
</comment>
<dbReference type="GO" id="GO:0045292">
    <property type="term" value="P:mRNA cis splicing, via spliceosome"/>
    <property type="evidence" value="ECO:0007669"/>
    <property type="project" value="TreeGrafter"/>
</dbReference>
<dbReference type="GO" id="GO:0005737">
    <property type="term" value="C:cytoplasm"/>
    <property type="evidence" value="ECO:0007669"/>
    <property type="project" value="TreeGrafter"/>
</dbReference>
<dbReference type="PANTHER" id="PTHR21737:SF4">
    <property type="entry name" value="SPLICING FACTOR CACTIN"/>
    <property type="match status" value="1"/>
</dbReference>
<accession>A0AAD8H4X0</accession>
<keyword evidence="2" id="KW-1185">Reference proteome</keyword>
<reference evidence="1" key="1">
    <citation type="submission" date="2023-02" db="EMBL/GenBank/DDBJ databases">
        <title>Genome of toxic invasive species Heracleum sosnowskyi carries increased number of genes despite the absence of recent whole-genome duplications.</title>
        <authorList>
            <person name="Schelkunov M."/>
            <person name="Shtratnikova V."/>
            <person name="Makarenko M."/>
            <person name="Klepikova A."/>
            <person name="Omelchenko D."/>
            <person name="Novikova G."/>
            <person name="Obukhova E."/>
            <person name="Bogdanov V."/>
            <person name="Penin A."/>
            <person name="Logacheva M."/>
        </authorList>
    </citation>
    <scope>NUCLEOTIDE SEQUENCE</scope>
    <source>
        <strain evidence="1">Hsosn_3</strain>
        <tissue evidence="1">Leaf</tissue>
    </source>
</reference>